<dbReference type="InterPro" id="IPR032557">
    <property type="entry name" value="DUF4935"/>
</dbReference>
<proteinExistence type="predicted"/>
<accession>A0A2S3X7N4</accession>
<dbReference type="Pfam" id="PF16289">
    <property type="entry name" value="PIN_12"/>
    <property type="match status" value="1"/>
</dbReference>
<organism evidence="3 4">
    <name type="scientific">Pseudomonas putida</name>
    <name type="common">Arthrobacter siderocapsulatus</name>
    <dbReference type="NCBI Taxonomy" id="303"/>
    <lineage>
        <taxon>Bacteria</taxon>
        <taxon>Pseudomonadati</taxon>
        <taxon>Pseudomonadota</taxon>
        <taxon>Gammaproteobacteria</taxon>
        <taxon>Pseudomonadales</taxon>
        <taxon>Pseudomonadaceae</taxon>
        <taxon>Pseudomonas</taxon>
    </lineage>
</organism>
<sequence length="381" mass="43040">MPALQVFIDTNILLNFYEFSEDKLETLDEFTELVGPNAISLHLPKQVENELKRNRESKLQVAINNFNNAQLPTGVPHHMRGTEAARQYDEAIKSARKAKKLLIANAASLALSNQLEVDTKIKKLFEKATHHAEDDDLYNQAITRMHKGNPPGKQGNIGDRYIWETLLARIPDGDLFIVSKDGDYASPLTTDKTIRPLSFLSDEWSETKNQGKLTVFKTIAEVLEYYKNLQSQPENLEEQRAELQEPSPEAATQPLTPETQAPEVNDDQPPPATEPERPREPVIQAISELAESSSFSTTHWAISNTTTYLNQLTKDDAELLFRAALNNNQIRWIITDDDVNAFYLSLVNRWVTEIEPELAELVIELLGLTPDPTEPENPTDQ</sequence>
<dbReference type="Proteomes" id="UP000237230">
    <property type="component" value="Unassembled WGS sequence"/>
</dbReference>
<name>A0A2S3X7N4_PSEPU</name>
<dbReference type="EMBL" id="MINH01000019">
    <property type="protein sequence ID" value="POG11475.1"/>
    <property type="molecule type" value="Genomic_DNA"/>
</dbReference>
<gene>
    <name evidence="3" type="ORF">BGP84_17700</name>
</gene>
<reference evidence="3 4" key="2">
    <citation type="submission" date="2018-03" db="EMBL/GenBank/DDBJ databases">
        <title>Draft genome of Pseudomonas putida strain KH-21-114.</title>
        <authorList>
            <person name="Yoshizawa S."/>
            <person name="Khan N.H."/>
            <person name="Nishimura M."/>
            <person name="Chiura H.X."/>
            <person name="Ogura Y."/>
            <person name="Hayashi T."/>
            <person name="Kogure K."/>
        </authorList>
    </citation>
    <scope>NUCLEOTIDE SEQUENCE [LARGE SCALE GENOMIC DNA]</scope>
    <source>
        <strain evidence="3 4">KH-21-114</strain>
    </source>
</reference>
<protein>
    <recommendedName>
        <fullName evidence="2">DUF4935 domain-containing protein</fullName>
    </recommendedName>
</protein>
<evidence type="ECO:0000313" key="3">
    <source>
        <dbReference type="EMBL" id="POG11475.1"/>
    </source>
</evidence>
<evidence type="ECO:0000256" key="1">
    <source>
        <dbReference type="SAM" id="MobiDB-lite"/>
    </source>
</evidence>
<dbReference type="AlphaFoldDB" id="A0A2S3X7N4"/>
<feature type="domain" description="DUF4935" evidence="2">
    <location>
        <begin position="6"/>
        <end position="184"/>
    </location>
</feature>
<comment type="caution">
    <text evidence="3">The sequence shown here is derived from an EMBL/GenBank/DDBJ whole genome shotgun (WGS) entry which is preliminary data.</text>
</comment>
<evidence type="ECO:0000313" key="4">
    <source>
        <dbReference type="Proteomes" id="UP000237230"/>
    </source>
</evidence>
<evidence type="ECO:0000259" key="2">
    <source>
        <dbReference type="Pfam" id="PF16289"/>
    </source>
</evidence>
<reference evidence="3 4" key="1">
    <citation type="submission" date="2016-08" db="EMBL/GenBank/DDBJ databases">
        <authorList>
            <person name="Seilhamer J.J."/>
        </authorList>
    </citation>
    <scope>NUCLEOTIDE SEQUENCE [LARGE SCALE GENOMIC DNA]</scope>
    <source>
        <strain evidence="3 4">KH-21-114</strain>
    </source>
</reference>
<dbReference type="OrthoDB" id="569642at2"/>
<feature type="region of interest" description="Disordered" evidence="1">
    <location>
        <begin position="233"/>
        <end position="278"/>
    </location>
</feature>